<keyword evidence="4" id="KW-1185">Reference proteome</keyword>
<dbReference type="Proteomes" id="UP000218181">
    <property type="component" value="Unassembled WGS sequence"/>
</dbReference>
<dbReference type="AlphaFoldDB" id="A0A2A5RP95"/>
<dbReference type="SMART" id="SM00642">
    <property type="entry name" value="Aamy"/>
    <property type="match status" value="1"/>
</dbReference>
<dbReference type="CDD" id="cd02860">
    <property type="entry name" value="E_set_Pullulanase"/>
    <property type="match status" value="1"/>
</dbReference>
<protein>
    <recommendedName>
        <fullName evidence="2">Glycosyl hydrolase family 13 catalytic domain-containing protein</fullName>
    </recommendedName>
</protein>
<name>A0A2A5RP95_9LACT</name>
<evidence type="ECO:0000256" key="1">
    <source>
        <dbReference type="ARBA" id="ARBA00008061"/>
    </source>
</evidence>
<comment type="similarity">
    <text evidence="1">Belongs to the glycosyl hydrolase 13 family.</text>
</comment>
<dbReference type="NCBIfam" id="TIGR02104">
    <property type="entry name" value="pulA_typeI"/>
    <property type="match status" value="1"/>
</dbReference>
<proteinExistence type="inferred from homology"/>
<evidence type="ECO:0000313" key="4">
    <source>
        <dbReference type="Proteomes" id="UP000218181"/>
    </source>
</evidence>
<evidence type="ECO:0000259" key="2">
    <source>
        <dbReference type="SMART" id="SM00642"/>
    </source>
</evidence>
<dbReference type="InterPro" id="IPR014756">
    <property type="entry name" value="Ig_E-set"/>
</dbReference>
<dbReference type="InterPro" id="IPR017853">
    <property type="entry name" value="GH"/>
</dbReference>
<dbReference type="InterPro" id="IPR013783">
    <property type="entry name" value="Ig-like_fold"/>
</dbReference>
<evidence type="ECO:0000313" key="3">
    <source>
        <dbReference type="EMBL" id="PCS01242.1"/>
    </source>
</evidence>
<dbReference type="CDD" id="cd11341">
    <property type="entry name" value="AmyAc_Pullulanase_LD-like"/>
    <property type="match status" value="1"/>
</dbReference>
<dbReference type="OrthoDB" id="9761875at2"/>
<accession>A0A2A5RP95</accession>
<dbReference type="STRING" id="1291764.GCA_001311235_00621"/>
<comment type="caution">
    <text evidence="3">The sequence shown here is derived from an EMBL/GenBank/DDBJ whole genome shotgun (WGS) entry which is preliminary data.</text>
</comment>
<dbReference type="Gene3D" id="3.20.20.80">
    <property type="entry name" value="Glycosidases"/>
    <property type="match status" value="1"/>
</dbReference>
<dbReference type="SUPFAM" id="SSF51445">
    <property type="entry name" value="(Trans)glycosidases"/>
    <property type="match status" value="1"/>
</dbReference>
<dbReference type="GO" id="GO:0005975">
    <property type="term" value="P:carbohydrate metabolic process"/>
    <property type="evidence" value="ECO:0007669"/>
    <property type="project" value="InterPro"/>
</dbReference>
<dbReference type="PANTHER" id="PTHR43002">
    <property type="entry name" value="GLYCOGEN DEBRANCHING ENZYME"/>
    <property type="match status" value="1"/>
</dbReference>
<dbReference type="Gene3D" id="2.60.40.10">
    <property type="entry name" value="Immunoglobulins"/>
    <property type="match status" value="1"/>
</dbReference>
<dbReference type="SUPFAM" id="SSF81296">
    <property type="entry name" value="E set domains"/>
    <property type="match status" value="1"/>
</dbReference>
<dbReference type="InterPro" id="IPR011840">
    <property type="entry name" value="PulA_typeI"/>
</dbReference>
<dbReference type="Pfam" id="PF00128">
    <property type="entry name" value="Alpha-amylase"/>
    <property type="match status" value="1"/>
</dbReference>
<feature type="domain" description="Glycosyl hydrolase family 13 catalytic" evidence="2">
    <location>
        <begin position="164"/>
        <end position="576"/>
    </location>
</feature>
<dbReference type="InterPro" id="IPR006047">
    <property type="entry name" value="GH13_cat_dom"/>
</dbReference>
<sequence length="662" mass="74920">MCVIESEKMKKVNWQKFDEKWAFAGQLGAIYNKEETKIRVWAPPALETGLVSVELISYGKDTNPASSPVEKLPMSLGKVENKSNHRENTIGVWEIQLPGDQIGLVYTFLVTYEDGHQVETQDPYMRGGIVNGNRSVIVAPDKRSFHKTNATWRLNQATDAIIEEIHVRDFSISESSGISAQNRGKYLGLVEEGSKNSFGEATGFDYLKGLGINCVQLMPVFDFATVDETGGAPVYNWGYDPQNYNLPEGSYSTDATDPNCRIIELQSTIEKFHEAGLNVIMDVVYNHMFDSSDSPFEKLVPQYYFRRSQAMVSGTLDTAAEREMFSRFVQDSVIYWTETYGFDGFRFDLMSGLDIATMNKIREQLNQLDSRILLYGEGWNMPTALPEHDKVIQKNLGLVAPIGMFNDDLRDAIKGSKFDGKTYGFVDGIDAYQSNPHQYPLEQTLMSGIMGSRKLYPTMKYPEQSINYVEAHDNYNLRDQLFINHPLDDKATHVKRMSIAISLMMLSAGVPFIEVGQAFGRSKLVDSSGSGKFITADFVAAENSYRAGDLVNQIDWDVMHENLELLDFVRKLITIRNENPIFRLNDFNQIQQSVHIIQAKNGIIDYQIGDFRLIYNASARDYRVRELNQAEMILSNVADLVITDKNQLVLTDLSMVILKIKE</sequence>
<dbReference type="EMBL" id="JXJU01000001">
    <property type="protein sequence ID" value="PCS01242.1"/>
    <property type="molecule type" value="Genomic_DNA"/>
</dbReference>
<organism evidence="3 4">
    <name type="scientific">Lactococcus fujiensis JCM 16395</name>
    <dbReference type="NCBI Taxonomy" id="1291764"/>
    <lineage>
        <taxon>Bacteria</taxon>
        <taxon>Bacillati</taxon>
        <taxon>Bacillota</taxon>
        <taxon>Bacilli</taxon>
        <taxon>Lactobacillales</taxon>
        <taxon>Streptococcaceae</taxon>
        <taxon>Lactococcus</taxon>
    </lineage>
</organism>
<reference evidence="3 4" key="1">
    <citation type="submission" date="2014-12" db="EMBL/GenBank/DDBJ databases">
        <title>Draft genome sequences of 10 type strains of Lactococcus.</title>
        <authorList>
            <person name="Sun Z."/>
            <person name="Zhong Z."/>
            <person name="Liu W."/>
            <person name="Zhang W."/>
            <person name="Zhang H."/>
        </authorList>
    </citation>
    <scope>NUCLEOTIDE SEQUENCE [LARGE SCALE GENOMIC DNA]</scope>
    <source>
        <strain evidence="3 4">JCM 16395</strain>
    </source>
</reference>
<gene>
    <name evidence="3" type="ORF">RT41_GL000006</name>
</gene>